<evidence type="ECO:0000256" key="12">
    <source>
        <dbReference type="ARBA" id="ARBA00023203"/>
    </source>
</evidence>
<dbReference type="SMART" id="SM00242">
    <property type="entry name" value="MYSc"/>
    <property type="match status" value="1"/>
</dbReference>
<dbReference type="SUPFAM" id="SSF52540">
    <property type="entry name" value="P-loop containing nucleoside triphosphate hydrolases"/>
    <property type="match status" value="1"/>
</dbReference>
<evidence type="ECO:0000256" key="2">
    <source>
        <dbReference type="ARBA" id="ARBA00008314"/>
    </source>
</evidence>
<evidence type="ECO:0000259" key="15">
    <source>
        <dbReference type="PROSITE" id="PS51456"/>
    </source>
</evidence>
<dbReference type="InterPro" id="IPR001609">
    <property type="entry name" value="Myosin_head_motor_dom-like"/>
</dbReference>
<reference evidence="17" key="1">
    <citation type="submission" date="2025-08" db="UniProtKB">
        <authorList>
            <consortium name="Ensembl"/>
        </authorList>
    </citation>
    <scope>IDENTIFICATION</scope>
</reference>
<dbReference type="FunFam" id="1.20.5.370:FF:000001">
    <property type="entry name" value="Myosin heavy chain"/>
    <property type="match status" value="1"/>
</dbReference>
<dbReference type="Ensembl" id="ENSCVAT00000030126.1">
    <property type="protein sequence ID" value="ENSCVAP00000011896.1"/>
    <property type="gene ID" value="ENSCVAG00000014359.1"/>
</dbReference>
<dbReference type="FunFam" id="1.20.58.530:FF:000001">
    <property type="entry name" value="Myosin heavy chain"/>
    <property type="match status" value="1"/>
</dbReference>
<dbReference type="Gene3D" id="1.20.5.340">
    <property type="match status" value="4"/>
</dbReference>
<feature type="domain" description="Myosin motor" evidence="15">
    <location>
        <begin position="86"/>
        <end position="686"/>
    </location>
</feature>
<dbReference type="GeneTree" id="ENSGT00940000162888"/>
<dbReference type="Gene3D" id="1.10.10.820">
    <property type="match status" value="1"/>
</dbReference>
<dbReference type="FunFam" id="1.20.5.370:FF:000003">
    <property type="entry name" value="Myosin heavy chain"/>
    <property type="match status" value="1"/>
</dbReference>
<dbReference type="PANTHER" id="PTHR45615">
    <property type="entry name" value="MYOSIN HEAVY CHAIN, NON-MUSCLE"/>
    <property type="match status" value="1"/>
</dbReference>
<evidence type="ECO:0000313" key="18">
    <source>
        <dbReference type="Proteomes" id="UP000265020"/>
    </source>
</evidence>
<dbReference type="Gene3D" id="3.40.850.10">
    <property type="entry name" value="Kinesin motor domain"/>
    <property type="match status" value="2"/>
</dbReference>
<dbReference type="InterPro" id="IPR036961">
    <property type="entry name" value="Kinesin_motor_dom_sf"/>
</dbReference>
<dbReference type="SUPFAM" id="SSF57997">
    <property type="entry name" value="Tropomyosin"/>
    <property type="match status" value="1"/>
</dbReference>
<evidence type="ECO:0000256" key="9">
    <source>
        <dbReference type="ARBA" id="ARBA00023123"/>
    </source>
</evidence>
<keyword evidence="4" id="KW-0488">Methylation</keyword>
<evidence type="ECO:0000256" key="11">
    <source>
        <dbReference type="ARBA" id="ARBA00023179"/>
    </source>
</evidence>
<evidence type="ECO:0000256" key="1">
    <source>
        <dbReference type="ARBA" id="ARBA00004657"/>
    </source>
</evidence>
<dbReference type="InterPro" id="IPR002928">
    <property type="entry name" value="Myosin_tail"/>
</dbReference>
<keyword evidence="6 13" id="KW-0547">Nucleotide-binding</keyword>
<dbReference type="FunFam" id="1.20.5.4820:FF:000001">
    <property type="entry name" value="Myosin heavy chain"/>
    <property type="match status" value="1"/>
</dbReference>
<feature type="domain" description="Myosin N-terminal SH3-like" evidence="16">
    <location>
        <begin position="33"/>
        <end position="82"/>
    </location>
</feature>
<dbReference type="FunFam" id="2.30.30.360:FF:000001">
    <property type="entry name" value="Myosin heavy chain"/>
    <property type="match status" value="1"/>
</dbReference>
<dbReference type="OMA" id="NITHVHT"/>
<evidence type="ECO:0000256" key="6">
    <source>
        <dbReference type="ARBA" id="ARBA00022741"/>
    </source>
</evidence>
<dbReference type="PROSITE" id="PS51456">
    <property type="entry name" value="MYOSIN_MOTOR"/>
    <property type="match status" value="1"/>
</dbReference>
<dbReference type="FunFam" id="1.20.120.720:FF:000001">
    <property type="entry name" value="Myosin heavy chain, muscle"/>
    <property type="match status" value="1"/>
</dbReference>
<protein>
    <submittedName>
        <fullName evidence="17">Myosin heavy chain, fast skeletal muscle-like</fullName>
    </submittedName>
</protein>
<dbReference type="GO" id="GO:0005524">
    <property type="term" value="F:ATP binding"/>
    <property type="evidence" value="ECO:0007669"/>
    <property type="project" value="UniProtKB-UniRule"/>
</dbReference>
<keyword evidence="9 13" id="KW-0518">Myosin</keyword>
<evidence type="ECO:0000256" key="10">
    <source>
        <dbReference type="ARBA" id="ARBA00023175"/>
    </source>
</evidence>
<dbReference type="GO" id="GO:0030016">
    <property type="term" value="C:myofibril"/>
    <property type="evidence" value="ECO:0007669"/>
    <property type="project" value="UniProtKB-SubCell"/>
</dbReference>
<proteinExistence type="inferred from homology"/>
<dbReference type="PROSITE" id="PS50096">
    <property type="entry name" value="IQ"/>
    <property type="match status" value="1"/>
</dbReference>
<accession>A0A3Q2D0H6</accession>
<dbReference type="SUPFAM" id="SSF90257">
    <property type="entry name" value="Myosin rod fragments"/>
    <property type="match status" value="5"/>
</dbReference>
<dbReference type="GO" id="GO:0051015">
    <property type="term" value="F:actin filament binding"/>
    <property type="evidence" value="ECO:0007669"/>
    <property type="project" value="InterPro"/>
</dbReference>
<feature type="region of interest" description="Actin-binding" evidence="13">
    <location>
        <begin position="563"/>
        <end position="585"/>
    </location>
</feature>
<evidence type="ECO:0000256" key="14">
    <source>
        <dbReference type="SAM" id="Coils"/>
    </source>
</evidence>
<dbReference type="InterPro" id="IPR008989">
    <property type="entry name" value="Myosin_S1_N"/>
</dbReference>
<dbReference type="Gene3D" id="2.30.30.360">
    <property type="entry name" value="Myosin S1 fragment, N-terminal"/>
    <property type="match status" value="1"/>
</dbReference>
<organism evidence="17 18">
    <name type="scientific">Cyprinodon variegatus</name>
    <name type="common">Sheepshead minnow</name>
    <dbReference type="NCBI Taxonomy" id="28743"/>
    <lineage>
        <taxon>Eukaryota</taxon>
        <taxon>Metazoa</taxon>
        <taxon>Chordata</taxon>
        <taxon>Craniata</taxon>
        <taxon>Vertebrata</taxon>
        <taxon>Euteleostomi</taxon>
        <taxon>Actinopterygii</taxon>
        <taxon>Neopterygii</taxon>
        <taxon>Teleostei</taxon>
        <taxon>Neoteleostei</taxon>
        <taxon>Acanthomorphata</taxon>
        <taxon>Ovalentaria</taxon>
        <taxon>Atherinomorphae</taxon>
        <taxon>Cyprinodontiformes</taxon>
        <taxon>Cyprinodontidae</taxon>
        <taxon>Cyprinodon</taxon>
    </lineage>
</organism>
<dbReference type="PANTHER" id="PTHR45615:SF44">
    <property type="entry name" value="MYOSIN HEAVY CHAIN 4-RELATED"/>
    <property type="match status" value="1"/>
</dbReference>
<comment type="subcellular location">
    <subcellularLocation>
        <location evidence="1">Cytoplasm</location>
        <location evidence="1">Myofibril</location>
    </subcellularLocation>
</comment>
<keyword evidence="3" id="KW-0787">Thick filament</keyword>
<keyword evidence="5" id="KW-0963">Cytoplasm</keyword>
<dbReference type="FunFam" id="1.20.5.340:FF:000002">
    <property type="entry name" value="Myosin heavy chain"/>
    <property type="match status" value="1"/>
</dbReference>
<evidence type="ECO:0000256" key="5">
    <source>
        <dbReference type="ARBA" id="ARBA00022490"/>
    </source>
</evidence>
<evidence type="ECO:0000256" key="7">
    <source>
        <dbReference type="ARBA" id="ARBA00022840"/>
    </source>
</evidence>
<dbReference type="FunFam" id="1.10.10.820:FF:000001">
    <property type="entry name" value="Myosin heavy chain"/>
    <property type="match status" value="1"/>
</dbReference>
<dbReference type="Gene3D" id="1.20.5.4820">
    <property type="match status" value="1"/>
</dbReference>
<dbReference type="FunFam" id="1.20.5.370:FF:000008">
    <property type="entry name" value="Myosin heavy chain"/>
    <property type="match status" value="1"/>
</dbReference>
<dbReference type="STRING" id="28743.ENSCVAP00000011896"/>
<dbReference type="GO" id="GO:0000146">
    <property type="term" value="F:microfilament motor activity"/>
    <property type="evidence" value="ECO:0007669"/>
    <property type="project" value="TreeGrafter"/>
</dbReference>
<keyword evidence="8 14" id="KW-0175">Coiled coil</keyword>
<keyword evidence="7 13" id="KW-0067">ATP-binding</keyword>
<dbReference type="InterPro" id="IPR027417">
    <property type="entry name" value="P-loop_NTPase"/>
</dbReference>
<dbReference type="Pfam" id="PF01576">
    <property type="entry name" value="Myosin_tail_1"/>
    <property type="match status" value="1"/>
</dbReference>
<evidence type="ECO:0000313" key="17">
    <source>
        <dbReference type="Ensembl" id="ENSCVAP00000011896.1"/>
    </source>
</evidence>
<dbReference type="GO" id="GO:0032982">
    <property type="term" value="C:myosin filament"/>
    <property type="evidence" value="ECO:0007669"/>
    <property type="project" value="UniProtKB-KW"/>
</dbReference>
<keyword evidence="11" id="KW-0514">Muscle protein</keyword>
<dbReference type="Gene3D" id="1.20.5.370">
    <property type="match status" value="5"/>
</dbReference>
<dbReference type="Gene3D" id="1.20.120.720">
    <property type="entry name" value="Myosin VI head, motor domain, U50 subdomain"/>
    <property type="match status" value="1"/>
</dbReference>
<dbReference type="FunFam" id="1.20.5.370:FF:000007">
    <property type="entry name" value="Myosin heavy chain"/>
    <property type="match status" value="1"/>
</dbReference>
<dbReference type="PROSITE" id="PS51844">
    <property type="entry name" value="SH3_LIKE"/>
    <property type="match status" value="1"/>
</dbReference>
<dbReference type="Gene3D" id="1.20.58.530">
    <property type="match status" value="1"/>
</dbReference>
<sequence length="1827" mass="208792">MSGDAEMECFGPAAIFLRKPEKERIEAQNAPFDAKTAYFVSEPSQMYLKGKLTKKEGGKATVETLCGKTITVKEDEIFPMNPPKFDKIEDMAMMTHLNEPTVLYNLKERYAAWMIYTYSGLFCVTVNPYKWLPVYDAVVVAGYRGKKRIEAPPHIFSISDNAYQFMLQDRENQSILITGESGAGKTVNTKRVIQYFATIAVSSTGKKAEPVPGKMQGSLEDQIIAANPLLEAYGNAKTVRNDNSSRFGKFIRIHFGSTGKLASADIETYLLEKSRVTFQLSAERSYHIFYQLTTGHKPELVEALLITTNPYDYPMISQGEITVKSIDDVEEFVATDTAIDILGFTAEEKMSMYKLTGAVMHHGNMKFKQKQREEQAEPDGTEVADKIAYLMGLNSADLLKALCYPRVKYKKEGIEWEFIDFGMDLAACIELIEKPMGIFSILEEECIVPKATDMTFKSKLYDQHLGKSAPFQKPKPAKGKAEAHFSLVHYAGTVDYNVNGWLEKNKDPLNDTVVQLYQKSACKLLAFLYASHASGEGEGGGKKGGKKKGGSFQTVSALFRENLGKLMTNLRSTHPHFVRCLIPNESKTPGLMENFLVIHQLRCNGVLEGIRICRKGFPSRILYGDFKQRYKVLNASVIPEGQFIDNKKASEKLLGSIDVDHTQYKFGHTKVFFKAGLLGVLEEMRDEKLAELVTMTQALCRGFLMRREFVKMMERRDAIFTIQYNIRAFMNVKTWPWMKLYFKIKPLLKSAETEKEMAQMKEDFTKTKEDLTKALAKKKELEEKMVSLLQEKNDLLLQVQSEGESLADAEERCEGLIKAKIQLEAKLKETNERLEDEEEINAELTAKKRKLEDECSELKKDIDDLELTLAKVEKEKHATENKVKNLTEEMASQDETIAKLTKEKKALQEAHQQTLDDLQAEEDKVNTLTKAKTKLEQQVDDLEGSLEQEKKLRMDLERAKRKLEGDLKLAQESIMDLENDKQQSEEKIKKKDFEISQLLSKIEDEQSLGNLLIQPSARAKVEKQRADLSRELEEISERLEEAGGATAAQIEMNKKREAEFQKLRRDLEEATLQHEATAAALRKKQADSVAELGEQIDNLQRVKQKLEKEKSEYKMEIDDLSSNMESVAKAKGNLEKMCRTLEDQLSELRAKNEENVRQLNDISGQKARLQTESGELARQLDEKEALVSQLTRGKQAYTQQIEELKRHIEEEVKAKNALAHAVQSARHDCDLLREQYEEEQEAKAELQRAMSKANSEVAQWRTKYETDAIQRTEELEEAKKKLAQRLQDAEESIEAVNAKCASLEKTKQRLQGEVEDLMIDVERANALAANLDKKQRNFDKVLAEWKQKYEESQAELEGAQKEARSLSTELFKMKNSYEEALDHLETLKRENKNLQQEISDLTEQLGDTGKTIHELEKGKKTVESEKSEIQTALEEAEATLEHEESKILRVQLELTQLKSEIDRKLAEKDEEIEQIKRNSQRVMESMQSTLDAEVRSRNDALRIKKKMEGDLNEMEIQLSHANRQAAEAQKQLRNVQGQLKDAQLHLDEAIRGQDDMKEQVAMVERRNNLMTAEIEELRAALEQTERSRKMAEQELVDASERVALLHSQNTSLINTKKKLESDFVHIQGEVEDAVQEARNAEEKAKKAITDAAMMAEELKKEQDTSAHLERMKKNLEVTVKDLQHRLDEAENLAMKGGKKQLQKLEARVRELEGEVESEQRRGAEAVKGVRKYERRVKELTYQTEEDKKNIVRLQDLVDKLQLKVKAYKRQAEEAEEQANSHISRLRKVQHEMEEAQERADIAESQVNKLRARSREIGKVSKLFELKI</sequence>
<name>A0A3Q2D0H6_CYPVA</name>
<feature type="coiled-coil region" evidence="14">
    <location>
        <begin position="1018"/>
        <end position="1812"/>
    </location>
</feature>
<dbReference type="FunFam" id="3.40.850.10:FF:000024">
    <property type="entry name" value="Myosin heavy chain, isoform J"/>
    <property type="match status" value="1"/>
</dbReference>
<dbReference type="InterPro" id="IPR014751">
    <property type="entry name" value="XRCC4-like_C"/>
</dbReference>
<dbReference type="InterPro" id="IPR004009">
    <property type="entry name" value="SH3_Myosin"/>
</dbReference>
<dbReference type="FunFam" id="1.20.5.340:FF:000013">
    <property type="entry name" value="Myosin heavy chain"/>
    <property type="match status" value="1"/>
</dbReference>
<evidence type="ECO:0000256" key="8">
    <source>
        <dbReference type="ARBA" id="ARBA00023054"/>
    </source>
</evidence>
<dbReference type="FunFam" id="1.20.5.370:FF:000002">
    <property type="entry name" value="Myosin heavy chain"/>
    <property type="match status" value="1"/>
</dbReference>
<dbReference type="GO" id="GO:0016460">
    <property type="term" value="C:myosin II complex"/>
    <property type="evidence" value="ECO:0007669"/>
    <property type="project" value="TreeGrafter"/>
</dbReference>
<dbReference type="Pfam" id="PF00063">
    <property type="entry name" value="Myosin_head"/>
    <property type="match status" value="1"/>
</dbReference>
<comment type="similarity">
    <text evidence="2 13">Belongs to the TRAFAC class myosin-kinesin ATPase superfamily. Myosin family.</text>
</comment>
<evidence type="ECO:0000256" key="4">
    <source>
        <dbReference type="ARBA" id="ARBA00022481"/>
    </source>
</evidence>
<keyword evidence="18" id="KW-1185">Reference proteome</keyword>
<dbReference type="Gene3D" id="6.10.250.2420">
    <property type="match status" value="1"/>
</dbReference>
<dbReference type="FunFam" id="1.20.5.340:FF:000004">
    <property type="entry name" value="Myosin heavy chain"/>
    <property type="match status" value="1"/>
</dbReference>
<dbReference type="FunFam" id="1.20.5.340:FF:000003">
    <property type="entry name" value="Myosin heavy chain"/>
    <property type="match status" value="1"/>
</dbReference>
<keyword evidence="12 13" id="KW-0009">Actin-binding</keyword>
<feature type="coiled-coil region" evidence="14">
    <location>
        <begin position="750"/>
        <end position="994"/>
    </location>
</feature>
<dbReference type="Proteomes" id="UP000265020">
    <property type="component" value="Unassembled WGS sequence"/>
</dbReference>
<evidence type="ECO:0000256" key="3">
    <source>
        <dbReference type="ARBA" id="ARBA00022433"/>
    </source>
</evidence>
<keyword evidence="10 13" id="KW-0505">Motor protein</keyword>
<dbReference type="Pfam" id="PF02736">
    <property type="entry name" value="Myosin_N"/>
    <property type="match status" value="1"/>
</dbReference>
<feature type="binding site" evidence="13">
    <location>
        <begin position="179"/>
        <end position="186"/>
    </location>
    <ligand>
        <name>ATP</name>
        <dbReference type="ChEBI" id="CHEBI:30616"/>
    </ligand>
</feature>
<evidence type="ECO:0000259" key="16">
    <source>
        <dbReference type="PROSITE" id="PS51844"/>
    </source>
</evidence>
<evidence type="ECO:0000256" key="13">
    <source>
        <dbReference type="PROSITE-ProRule" id="PRU00782"/>
    </source>
</evidence>
<reference evidence="17" key="2">
    <citation type="submission" date="2025-09" db="UniProtKB">
        <authorList>
            <consortium name="Ensembl"/>
        </authorList>
    </citation>
    <scope>IDENTIFICATION</scope>
</reference>
<dbReference type="PRINTS" id="PR00193">
    <property type="entry name" value="MYOSINHEAVY"/>
</dbReference>